<proteinExistence type="predicted"/>
<accession>E4XRH1</accession>
<protein>
    <submittedName>
        <fullName evidence="1">Uncharacterized protein</fullName>
    </submittedName>
</protein>
<gene>
    <name evidence="1" type="ORF">GSOID_T00001756001</name>
</gene>
<dbReference type="Proteomes" id="UP000001307">
    <property type="component" value="Unassembled WGS sequence"/>
</dbReference>
<dbReference type="EMBL" id="FN653117">
    <property type="protein sequence ID" value="CBY12387.1"/>
    <property type="molecule type" value="Genomic_DNA"/>
</dbReference>
<dbReference type="InParanoid" id="E4XRH1"/>
<name>E4XRH1_OIKDI</name>
<evidence type="ECO:0000313" key="1">
    <source>
        <dbReference type="EMBL" id="CBY12387.1"/>
    </source>
</evidence>
<reference evidence="1" key="1">
    <citation type="journal article" date="2010" name="Science">
        <title>Plasticity of animal genome architecture unmasked by rapid evolution of a pelagic tunicate.</title>
        <authorList>
            <person name="Denoeud F."/>
            <person name="Henriet S."/>
            <person name="Mungpakdee S."/>
            <person name="Aury J.M."/>
            <person name="Da Silva C."/>
            <person name="Brinkmann H."/>
            <person name="Mikhaleva J."/>
            <person name="Olsen L.C."/>
            <person name="Jubin C."/>
            <person name="Canestro C."/>
            <person name="Bouquet J.M."/>
            <person name="Danks G."/>
            <person name="Poulain J."/>
            <person name="Campsteijn C."/>
            <person name="Adamski M."/>
            <person name="Cross I."/>
            <person name="Yadetie F."/>
            <person name="Muffato M."/>
            <person name="Louis A."/>
            <person name="Butcher S."/>
            <person name="Tsagkogeorga G."/>
            <person name="Konrad A."/>
            <person name="Singh S."/>
            <person name="Jensen M.F."/>
            <person name="Cong E.H."/>
            <person name="Eikeseth-Otteraa H."/>
            <person name="Noel B."/>
            <person name="Anthouard V."/>
            <person name="Porcel B.M."/>
            <person name="Kachouri-Lafond R."/>
            <person name="Nishino A."/>
            <person name="Ugolini M."/>
            <person name="Chourrout P."/>
            <person name="Nishida H."/>
            <person name="Aasland R."/>
            <person name="Huzurbazar S."/>
            <person name="Westhof E."/>
            <person name="Delsuc F."/>
            <person name="Lehrach H."/>
            <person name="Reinhardt R."/>
            <person name="Weissenbach J."/>
            <person name="Roy S.W."/>
            <person name="Artiguenave F."/>
            <person name="Postlethwait J.H."/>
            <person name="Manak J.R."/>
            <person name="Thompson E.M."/>
            <person name="Jaillon O."/>
            <person name="Du Pasquier L."/>
            <person name="Boudinot P."/>
            <person name="Liberles D.A."/>
            <person name="Volff J.N."/>
            <person name="Philippe H."/>
            <person name="Lenhard B."/>
            <person name="Roest Crollius H."/>
            <person name="Wincker P."/>
            <person name="Chourrout D."/>
        </authorList>
    </citation>
    <scope>NUCLEOTIDE SEQUENCE [LARGE SCALE GENOMIC DNA]</scope>
</reference>
<evidence type="ECO:0000313" key="2">
    <source>
        <dbReference type="Proteomes" id="UP000001307"/>
    </source>
</evidence>
<keyword evidence="2" id="KW-1185">Reference proteome</keyword>
<sequence length="164" mass="19462">MKEKNSQLRRHRHTPYIKPYSGPYSSKHVNFCDTQNHAKTCVLESDKHSLLSVISNNDNESKMSAKKMQWILRCQKVDENSEELQKIWKHREKVQQTQIIPYKEKVNLKKTIHFGKSFQLAVAQAIVCLRTEIFQNALIRRLMLDFNRFQCFLSNKRKSMKHQG</sequence>
<dbReference type="AlphaFoldDB" id="E4XRH1"/>
<organism evidence="1">
    <name type="scientific">Oikopleura dioica</name>
    <name type="common">Tunicate</name>
    <dbReference type="NCBI Taxonomy" id="34765"/>
    <lineage>
        <taxon>Eukaryota</taxon>
        <taxon>Metazoa</taxon>
        <taxon>Chordata</taxon>
        <taxon>Tunicata</taxon>
        <taxon>Appendicularia</taxon>
        <taxon>Copelata</taxon>
        <taxon>Oikopleuridae</taxon>
        <taxon>Oikopleura</taxon>
    </lineage>
</organism>